<dbReference type="FunFam" id="1.20.58.70:FF:000010">
    <property type="entry name" value="Syntaxin-43"/>
    <property type="match status" value="1"/>
</dbReference>
<keyword evidence="9 12" id="KW-0472">Membrane</keyword>
<dbReference type="GO" id="GO:0048278">
    <property type="term" value="P:vesicle docking"/>
    <property type="evidence" value="ECO:0007669"/>
    <property type="project" value="TreeGrafter"/>
</dbReference>
<dbReference type="GO" id="GO:0050832">
    <property type="term" value="P:defense response to fungus"/>
    <property type="evidence" value="ECO:0007669"/>
    <property type="project" value="UniProtKB-ARBA"/>
</dbReference>
<evidence type="ECO:0000313" key="14">
    <source>
        <dbReference type="EMBL" id="KAH7440382.1"/>
    </source>
</evidence>
<comment type="caution">
    <text evidence="14">The sequence shown here is derived from an EMBL/GenBank/DDBJ whole genome shotgun (WGS) entry which is preliminary data.</text>
</comment>
<dbReference type="GO" id="GO:0006896">
    <property type="term" value="P:Golgi to vacuole transport"/>
    <property type="evidence" value="ECO:0007669"/>
    <property type="project" value="UniProtKB-ARBA"/>
</dbReference>
<dbReference type="PANTHER" id="PTHR19957">
    <property type="entry name" value="SYNTAXIN"/>
    <property type="match status" value="1"/>
</dbReference>
<reference evidence="14" key="1">
    <citation type="submission" date="2021-08" db="EMBL/GenBank/DDBJ databases">
        <title>WGS assembly of Ceratopteris richardii.</title>
        <authorList>
            <person name="Marchant D.B."/>
            <person name="Chen G."/>
            <person name="Jenkins J."/>
            <person name="Shu S."/>
            <person name="Leebens-Mack J."/>
            <person name="Grimwood J."/>
            <person name="Schmutz J."/>
            <person name="Soltis P."/>
            <person name="Soltis D."/>
            <person name="Chen Z.-H."/>
        </authorList>
    </citation>
    <scope>NUCLEOTIDE SEQUENCE</scope>
    <source>
        <strain evidence="14">Whitten #5841</strain>
        <tissue evidence="14">Leaf</tissue>
    </source>
</reference>
<dbReference type="PANTHER" id="PTHR19957:SF83">
    <property type="entry name" value="SYNTAXIN-16"/>
    <property type="match status" value="1"/>
</dbReference>
<evidence type="ECO:0000259" key="13">
    <source>
        <dbReference type="PROSITE" id="PS50192"/>
    </source>
</evidence>
<dbReference type="GO" id="GO:0009863">
    <property type="term" value="P:salicylic acid mediated signaling pathway"/>
    <property type="evidence" value="ECO:0007669"/>
    <property type="project" value="UniProtKB-ARBA"/>
</dbReference>
<dbReference type="EMBL" id="CM035409">
    <property type="protein sequence ID" value="KAH7440382.1"/>
    <property type="molecule type" value="Genomic_DNA"/>
</dbReference>
<evidence type="ECO:0000256" key="10">
    <source>
        <dbReference type="ARBA" id="ARBA00037801"/>
    </source>
</evidence>
<dbReference type="InterPro" id="IPR000727">
    <property type="entry name" value="T_SNARE_dom"/>
</dbReference>
<dbReference type="SMART" id="SM00397">
    <property type="entry name" value="t_SNARE"/>
    <property type="match status" value="1"/>
</dbReference>
<dbReference type="InterPro" id="IPR006012">
    <property type="entry name" value="Syntaxin/epimorphin_CS"/>
</dbReference>
<evidence type="ECO:0000256" key="8">
    <source>
        <dbReference type="ARBA" id="ARBA00023054"/>
    </source>
</evidence>
<proteinExistence type="inferred from homology"/>
<evidence type="ECO:0000256" key="7">
    <source>
        <dbReference type="ARBA" id="ARBA00023034"/>
    </source>
</evidence>
<evidence type="ECO:0000313" key="15">
    <source>
        <dbReference type="Proteomes" id="UP000825935"/>
    </source>
</evidence>
<dbReference type="OMA" id="NRKMCII"/>
<evidence type="ECO:0000256" key="11">
    <source>
        <dbReference type="RuleBase" id="RU003858"/>
    </source>
</evidence>
<keyword evidence="7" id="KW-0333">Golgi apparatus</keyword>
<comment type="subcellular location">
    <subcellularLocation>
        <location evidence="10">Golgi apparatus</location>
        <location evidence="10">trans-Golgi network membrane</location>
        <topology evidence="10">Single-pass type IV membrane protein</topology>
    </subcellularLocation>
</comment>
<dbReference type="GO" id="GO:0006906">
    <property type="term" value="P:vesicle fusion"/>
    <property type="evidence" value="ECO:0007669"/>
    <property type="project" value="UniProtKB-ARBA"/>
</dbReference>
<dbReference type="PROSITE" id="PS00914">
    <property type="entry name" value="SYNTAXIN"/>
    <property type="match status" value="1"/>
</dbReference>
<feature type="domain" description="T-SNARE coiled-coil homology" evidence="13">
    <location>
        <begin position="228"/>
        <end position="290"/>
    </location>
</feature>
<evidence type="ECO:0000256" key="3">
    <source>
        <dbReference type="ARBA" id="ARBA00022692"/>
    </source>
</evidence>
<dbReference type="InterPro" id="IPR006011">
    <property type="entry name" value="Syntaxin_N"/>
</dbReference>
<evidence type="ECO:0000256" key="9">
    <source>
        <dbReference type="ARBA" id="ARBA00023136"/>
    </source>
</evidence>
<keyword evidence="5" id="KW-0653">Protein transport</keyword>
<evidence type="ECO:0000256" key="12">
    <source>
        <dbReference type="SAM" id="Phobius"/>
    </source>
</evidence>
<evidence type="ECO:0000256" key="6">
    <source>
        <dbReference type="ARBA" id="ARBA00022989"/>
    </source>
</evidence>
<dbReference type="GO" id="GO:0043001">
    <property type="term" value="P:Golgi to plasma membrane protein transport"/>
    <property type="evidence" value="ECO:0007669"/>
    <property type="project" value="UniProtKB-ARBA"/>
</dbReference>
<dbReference type="Gene3D" id="1.20.58.70">
    <property type="match status" value="1"/>
</dbReference>
<name>A0A8T2UYT1_CERRI</name>
<dbReference type="Pfam" id="PF05739">
    <property type="entry name" value="SNARE"/>
    <property type="match status" value="1"/>
</dbReference>
<comment type="similarity">
    <text evidence="1 11">Belongs to the syntaxin family.</text>
</comment>
<keyword evidence="6 12" id="KW-1133">Transmembrane helix</keyword>
<dbReference type="PROSITE" id="PS50192">
    <property type="entry name" value="T_SNARE"/>
    <property type="match status" value="1"/>
</dbReference>
<dbReference type="GO" id="GO:0005484">
    <property type="term" value="F:SNAP receptor activity"/>
    <property type="evidence" value="ECO:0007669"/>
    <property type="project" value="InterPro"/>
</dbReference>
<dbReference type="GO" id="GO:0007030">
    <property type="term" value="P:Golgi organization"/>
    <property type="evidence" value="ECO:0007669"/>
    <property type="project" value="UniProtKB-ARBA"/>
</dbReference>
<keyword evidence="3 12" id="KW-0812">Transmembrane</keyword>
<dbReference type="SMART" id="SM00503">
    <property type="entry name" value="SynN"/>
    <property type="match status" value="1"/>
</dbReference>
<keyword evidence="8" id="KW-0175">Coiled coil</keyword>
<dbReference type="GO" id="GO:0009658">
    <property type="term" value="P:chloroplast organization"/>
    <property type="evidence" value="ECO:0007669"/>
    <property type="project" value="UniProtKB-ARBA"/>
</dbReference>
<evidence type="ECO:0000256" key="5">
    <source>
        <dbReference type="ARBA" id="ARBA00022927"/>
    </source>
</evidence>
<protein>
    <recommendedName>
        <fullName evidence="13">t-SNARE coiled-coil homology domain-containing protein</fullName>
    </recommendedName>
</protein>
<dbReference type="Proteomes" id="UP000825935">
    <property type="component" value="Chromosome 4"/>
</dbReference>
<keyword evidence="4" id="KW-0611">Plant defense</keyword>
<dbReference type="SUPFAM" id="SSF47661">
    <property type="entry name" value="t-snare proteins"/>
    <property type="match status" value="1"/>
</dbReference>
<keyword evidence="2" id="KW-0813">Transport</keyword>
<accession>A0A8T2UYT1</accession>
<evidence type="ECO:0000256" key="4">
    <source>
        <dbReference type="ARBA" id="ARBA00022821"/>
    </source>
</evidence>
<dbReference type="GO" id="GO:0006886">
    <property type="term" value="P:intracellular protein transport"/>
    <property type="evidence" value="ECO:0007669"/>
    <property type="project" value="InterPro"/>
</dbReference>
<dbReference type="InterPro" id="IPR010989">
    <property type="entry name" value="SNARE"/>
</dbReference>
<sequence>MATRNRTQIFRKYRDALREVRLSSSSGIPQSSSSGGGPVIEMSTAPFLNQKAGYNAVSTVDVDNPRAGDVVISLPPQWVDISEEVSNNMQQARIKMNELIKAHAKALRPTFGDNKDDQRTIELLTHEITRLLKKCEKSLLQLSAGNGVNEDAKLRKNVQRLLATNLQSLSMEFRKQQKGYLERLQRQQDIPLAADLGMDLNERRTSSFEDDDDLGFGKQHISRVKKTEKLALQREKEISQIVESVNDLAQIMKDLSVLVIDQGTIVDRIDYNIQNVASSVEQGVKQLERAERTQKKGGMVLCVMILICLCLFMMFVLMIKWLLF</sequence>
<dbReference type="AlphaFoldDB" id="A0A8T2UYT1"/>
<dbReference type="GO" id="GO:0031201">
    <property type="term" value="C:SNARE complex"/>
    <property type="evidence" value="ECO:0007669"/>
    <property type="project" value="TreeGrafter"/>
</dbReference>
<dbReference type="CDD" id="cd15845">
    <property type="entry name" value="SNARE_syntaxin16"/>
    <property type="match status" value="1"/>
</dbReference>
<evidence type="ECO:0000256" key="1">
    <source>
        <dbReference type="ARBA" id="ARBA00009063"/>
    </source>
</evidence>
<dbReference type="InterPro" id="IPR045242">
    <property type="entry name" value="Syntaxin"/>
</dbReference>
<dbReference type="GO" id="GO:0098629">
    <property type="term" value="P:trans-Golgi network membrane organization"/>
    <property type="evidence" value="ECO:0007669"/>
    <property type="project" value="UniProtKB-ARBA"/>
</dbReference>
<dbReference type="OrthoDB" id="10251371at2759"/>
<feature type="transmembrane region" description="Helical" evidence="12">
    <location>
        <begin position="299"/>
        <end position="323"/>
    </location>
</feature>
<gene>
    <name evidence="14" type="ORF">KP509_04G104500</name>
</gene>
<keyword evidence="15" id="KW-1185">Reference proteome</keyword>
<dbReference type="GO" id="GO:0000149">
    <property type="term" value="F:SNARE binding"/>
    <property type="evidence" value="ECO:0007669"/>
    <property type="project" value="TreeGrafter"/>
</dbReference>
<evidence type="ECO:0000256" key="2">
    <source>
        <dbReference type="ARBA" id="ARBA00022448"/>
    </source>
</evidence>
<dbReference type="GO" id="GO:0005802">
    <property type="term" value="C:trans-Golgi network"/>
    <property type="evidence" value="ECO:0007669"/>
    <property type="project" value="UniProtKB-ARBA"/>
</dbReference>
<organism evidence="14 15">
    <name type="scientific">Ceratopteris richardii</name>
    <name type="common">Triangle waterfern</name>
    <dbReference type="NCBI Taxonomy" id="49495"/>
    <lineage>
        <taxon>Eukaryota</taxon>
        <taxon>Viridiplantae</taxon>
        <taxon>Streptophyta</taxon>
        <taxon>Embryophyta</taxon>
        <taxon>Tracheophyta</taxon>
        <taxon>Polypodiopsida</taxon>
        <taxon>Polypodiidae</taxon>
        <taxon>Polypodiales</taxon>
        <taxon>Pteridineae</taxon>
        <taxon>Pteridaceae</taxon>
        <taxon>Parkerioideae</taxon>
        <taxon>Ceratopteris</taxon>
    </lineage>
</organism>